<feature type="transmembrane region" description="Helical" evidence="9">
    <location>
        <begin position="55"/>
        <end position="73"/>
    </location>
</feature>
<dbReference type="Proteomes" id="UP000473699">
    <property type="component" value="Unassembled WGS sequence"/>
</dbReference>
<dbReference type="InterPro" id="IPR007387">
    <property type="entry name" value="TRAP_DctQ"/>
</dbReference>
<dbReference type="AlphaFoldDB" id="A0A6L5YB33"/>
<evidence type="ECO:0000256" key="3">
    <source>
        <dbReference type="ARBA" id="ARBA00022475"/>
    </source>
</evidence>
<dbReference type="PANTHER" id="PTHR35011">
    <property type="entry name" value="2,3-DIKETO-L-GULONATE TRAP TRANSPORTER SMALL PERMEASE PROTEIN YIAM"/>
    <property type="match status" value="1"/>
</dbReference>
<dbReference type="GO" id="GO:0015740">
    <property type="term" value="P:C4-dicarboxylate transport"/>
    <property type="evidence" value="ECO:0007669"/>
    <property type="project" value="TreeGrafter"/>
</dbReference>
<evidence type="ECO:0000313" key="12">
    <source>
        <dbReference type="Proteomes" id="UP000473699"/>
    </source>
</evidence>
<evidence type="ECO:0000256" key="9">
    <source>
        <dbReference type="SAM" id="Phobius"/>
    </source>
</evidence>
<feature type="transmembrane region" description="Helical" evidence="9">
    <location>
        <begin position="21"/>
        <end position="43"/>
    </location>
</feature>
<dbReference type="GO" id="GO:0005886">
    <property type="term" value="C:plasma membrane"/>
    <property type="evidence" value="ECO:0007669"/>
    <property type="project" value="UniProtKB-SubCell"/>
</dbReference>
<evidence type="ECO:0000256" key="7">
    <source>
        <dbReference type="ARBA" id="ARBA00023136"/>
    </source>
</evidence>
<evidence type="ECO:0000256" key="5">
    <source>
        <dbReference type="ARBA" id="ARBA00022692"/>
    </source>
</evidence>
<sequence>MQLTGLIHRTSDFLNSLVEKTICILLAGMTAVTFAQVVCRLIQGSLPWSEELSRYMMVYLTFLGLSVGVKRGVLINIEAFMNLLPSKIQNAGALLVTLLNMAFFYVLLRYGVKIVLFTLRQTSPAMGVKMGYIYASIAIGAVLMMLHSVDNLLQKFSNKATVNSHD</sequence>
<comment type="similarity">
    <text evidence="8">Belongs to the TRAP transporter small permease family.</text>
</comment>
<feature type="transmembrane region" description="Helical" evidence="9">
    <location>
        <begin position="93"/>
        <end position="112"/>
    </location>
</feature>
<feature type="domain" description="Tripartite ATP-independent periplasmic transporters DctQ component" evidence="10">
    <location>
        <begin position="29"/>
        <end position="156"/>
    </location>
</feature>
<evidence type="ECO:0000256" key="8">
    <source>
        <dbReference type="ARBA" id="ARBA00038436"/>
    </source>
</evidence>
<keyword evidence="4" id="KW-0997">Cell inner membrane</keyword>
<protein>
    <submittedName>
        <fullName evidence="11">TRAP transporter small permease</fullName>
    </submittedName>
</protein>
<dbReference type="GO" id="GO:0022857">
    <property type="term" value="F:transmembrane transporter activity"/>
    <property type="evidence" value="ECO:0007669"/>
    <property type="project" value="TreeGrafter"/>
</dbReference>
<evidence type="ECO:0000256" key="4">
    <source>
        <dbReference type="ARBA" id="ARBA00022519"/>
    </source>
</evidence>
<evidence type="ECO:0000256" key="6">
    <source>
        <dbReference type="ARBA" id="ARBA00022989"/>
    </source>
</evidence>
<evidence type="ECO:0000313" key="11">
    <source>
        <dbReference type="EMBL" id="MST55403.1"/>
    </source>
</evidence>
<evidence type="ECO:0000256" key="2">
    <source>
        <dbReference type="ARBA" id="ARBA00022448"/>
    </source>
</evidence>
<proteinExistence type="inferred from homology"/>
<gene>
    <name evidence="11" type="ORF">FYJ74_05065</name>
</gene>
<dbReference type="Pfam" id="PF04290">
    <property type="entry name" value="DctQ"/>
    <property type="match status" value="1"/>
</dbReference>
<name>A0A6L5YB33_9BACT</name>
<evidence type="ECO:0000256" key="1">
    <source>
        <dbReference type="ARBA" id="ARBA00004429"/>
    </source>
</evidence>
<comment type="subcellular location">
    <subcellularLocation>
        <location evidence="1">Cell inner membrane</location>
        <topology evidence="1">Multi-pass membrane protein</topology>
    </subcellularLocation>
</comment>
<keyword evidence="3" id="KW-1003">Cell membrane</keyword>
<keyword evidence="2" id="KW-0813">Transport</keyword>
<keyword evidence="6 9" id="KW-1133">Transmembrane helix</keyword>
<accession>A0A6L5YB33</accession>
<keyword evidence="12" id="KW-1185">Reference proteome</keyword>
<evidence type="ECO:0000259" key="10">
    <source>
        <dbReference type="Pfam" id="PF04290"/>
    </source>
</evidence>
<feature type="transmembrane region" description="Helical" evidence="9">
    <location>
        <begin position="132"/>
        <end position="149"/>
    </location>
</feature>
<keyword evidence="5 9" id="KW-0812">Transmembrane</keyword>
<dbReference type="InterPro" id="IPR055348">
    <property type="entry name" value="DctQ"/>
</dbReference>
<dbReference type="RefSeq" id="WP_154528501.1">
    <property type="nucleotide sequence ID" value="NZ_VUNH01000004.1"/>
</dbReference>
<dbReference type="PANTHER" id="PTHR35011:SF2">
    <property type="entry name" value="2,3-DIKETO-L-GULONATE TRAP TRANSPORTER SMALL PERMEASE PROTEIN YIAM"/>
    <property type="match status" value="1"/>
</dbReference>
<keyword evidence="7 9" id="KW-0472">Membrane</keyword>
<reference evidence="11 12" key="1">
    <citation type="submission" date="2019-08" db="EMBL/GenBank/DDBJ databases">
        <title>In-depth cultivation of the pig gut microbiome towards novel bacterial diversity and tailored functional studies.</title>
        <authorList>
            <person name="Wylensek D."/>
            <person name="Hitch T.C.A."/>
            <person name="Clavel T."/>
        </authorList>
    </citation>
    <scope>NUCLEOTIDE SEQUENCE [LARGE SCALE GENOMIC DNA]</scope>
    <source>
        <strain evidence="11 12">SM-530-WT-4B</strain>
    </source>
</reference>
<dbReference type="EMBL" id="VUNH01000004">
    <property type="protein sequence ID" value="MST55403.1"/>
    <property type="molecule type" value="Genomic_DNA"/>
</dbReference>
<organism evidence="11 12">
    <name type="scientific">Pyramidobacter porci</name>
    <dbReference type="NCBI Taxonomy" id="2605789"/>
    <lineage>
        <taxon>Bacteria</taxon>
        <taxon>Thermotogati</taxon>
        <taxon>Synergistota</taxon>
        <taxon>Synergistia</taxon>
        <taxon>Synergistales</taxon>
        <taxon>Dethiosulfovibrionaceae</taxon>
        <taxon>Pyramidobacter</taxon>
    </lineage>
</organism>
<comment type="caution">
    <text evidence="11">The sequence shown here is derived from an EMBL/GenBank/DDBJ whole genome shotgun (WGS) entry which is preliminary data.</text>
</comment>